<feature type="active site" description="Charge relay system" evidence="6">
    <location>
        <position position="171"/>
    </location>
</feature>
<evidence type="ECO:0000256" key="6">
    <source>
        <dbReference type="HAMAP-Rule" id="MF_01615"/>
    </source>
</evidence>
<dbReference type="CDD" id="cd01749">
    <property type="entry name" value="GATase1_PB"/>
    <property type="match status" value="1"/>
</dbReference>
<keyword evidence="2 6" id="KW-0378">Hydrolase</keyword>
<gene>
    <name evidence="6 7" type="primary">pdxT</name>
    <name evidence="7" type="ORF">P0O24_01015</name>
</gene>
<dbReference type="PROSITE" id="PS51274">
    <property type="entry name" value="GATASE_COBBQ"/>
    <property type="match status" value="1"/>
</dbReference>
<dbReference type="PROSITE" id="PS51130">
    <property type="entry name" value="PDXT_SNO_2"/>
    <property type="match status" value="1"/>
</dbReference>
<reference evidence="7 8" key="1">
    <citation type="submission" date="2023-03" db="EMBL/GenBank/DDBJ databases">
        <title>Whole genome sequencing of Methanotrichaceae archaeon M04Ac.</title>
        <authorList>
            <person name="Khomyakova M.A."/>
            <person name="Merkel A.Y."/>
            <person name="Slobodkin A.I."/>
        </authorList>
    </citation>
    <scope>NUCLEOTIDE SEQUENCE [LARGE SCALE GENOMIC DNA]</scope>
    <source>
        <strain evidence="7 8">M04Ac</strain>
    </source>
</reference>
<accession>A0ABT5XC91</accession>
<comment type="similarity">
    <text evidence="1 6">Belongs to the glutaminase PdxT/SNO family.</text>
</comment>
<comment type="catalytic activity">
    <reaction evidence="5 6">
        <text>L-glutamine + H2O = L-glutamate + NH4(+)</text>
        <dbReference type="Rhea" id="RHEA:15889"/>
        <dbReference type="ChEBI" id="CHEBI:15377"/>
        <dbReference type="ChEBI" id="CHEBI:28938"/>
        <dbReference type="ChEBI" id="CHEBI:29985"/>
        <dbReference type="ChEBI" id="CHEBI:58359"/>
        <dbReference type="EC" id="3.5.1.2"/>
    </reaction>
</comment>
<comment type="subunit">
    <text evidence="6">In the presence of PdxS, forms a dodecamer of heterodimers. Only shows activity in the heterodimer.</text>
</comment>
<dbReference type="GO" id="GO:0004359">
    <property type="term" value="F:glutaminase activity"/>
    <property type="evidence" value="ECO:0007669"/>
    <property type="project" value="UniProtKB-EC"/>
</dbReference>
<dbReference type="PANTHER" id="PTHR31559">
    <property type="entry name" value="PYRIDOXAL 5'-PHOSPHATE SYNTHASE SUBUNIT SNO"/>
    <property type="match status" value="1"/>
</dbReference>
<dbReference type="SUPFAM" id="SSF52317">
    <property type="entry name" value="Class I glutamine amidotransferase-like"/>
    <property type="match status" value="1"/>
</dbReference>
<keyword evidence="3 6" id="KW-0315">Glutamine amidotransferase</keyword>
<dbReference type="EC" id="3.5.1.2" evidence="6"/>
<dbReference type="EC" id="4.3.3.6" evidence="6"/>
<evidence type="ECO:0000256" key="1">
    <source>
        <dbReference type="ARBA" id="ARBA00008345"/>
    </source>
</evidence>
<organism evidence="7 8">
    <name type="scientific">Candidatus Methanocrinis alkalitolerans</name>
    <dbReference type="NCBI Taxonomy" id="3033395"/>
    <lineage>
        <taxon>Archaea</taxon>
        <taxon>Methanobacteriati</taxon>
        <taxon>Methanobacteriota</taxon>
        <taxon>Stenosarchaea group</taxon>
        <taxon>Methanomicrobia</taxon>
        <taxon>Methanotrichales</taxon>
        <taxon>Methanotrichaceae</taxon>
        <taxon>Methanocrinis</taxon>
    </lineage>
</organism>
<dbReference type="PANTHER" id="PTHR31559:SF0">
    <property type="entry name" value="PYRIDOXAL 5'-PHOSPHATE SYNTHASE SUBUNIT SNO1-RELATED"/>
    <property type="match status" value="1"/>
</dbReference>
<dbReference type="Pfam" id="PF01174">
    <property type="entry name" value="SNO"/>
    <property type="match status" value="1"/>
</dbReference>
<feature type="active site" description="Nucleophile" evidence="6">
    <location>
        <position position="79"/>
    </location>
</feature>
<name>A0ABT5XC91_9EURY</name>
<keyword evidence="8" id="KW-1185">Reference proteome</keyword>
<evidence type="ECO:0000256" key="3">
    <source>
        <dbReference type="ARBA" id="ARBA00022962"/>
    </source>
</evidence>
<dbReference type="PIRSF" id="PIRSF005639">
    <property type="entry name" value="Glut_amidoT_SNO"/>
    <property type="match status" value="1"/>
</dbReference>
<evidence type="ECO:0000313" key="7">
    <source>
        <dbReference type="EMBL" id="MDF0592167.1"/>
    </source>
</evidence>
<keyword evidence="6" id="KW-0663">Pyridoxal phosphate</keyword>
<protein>
    <recommendedName>
        <fullName evidence="6">Pyridoxal 5'-phosphate synthase subunit PdxT</fullName>
        <ecNumber evidence="6">4.3.3.6</ecNumber>
    </recommendedName>
    <alternativeName>
        <fullName evidence="6">Pdx2</fullName>
    </alternativeName>
    <alternativeName>
        <fullName evidence="6">Pyridoxal 5'-phosphate synthase glutaminase subunit</fullName>
        <ecNumber evidence="6">3.5.1.2</ecNumber>
    </alternativeName>
</protein>
<sequence length="198" mass="21188">MGIIAFQGDVSEHVQAMERVLGGEGSVVEVRRGGIVPGCDGIVLPGGESTTISRHLARTGVGDEVRGASESGVPIMATCAGLIVISREIVEETRFHPLGLMDVRVARNAFGSQRESFEADIDVSGFGSPYCAVFIRAPAVVGWSRKVEVLARIEDAAVAVRQNGLLGLAFHPELTADGRFHEMFLDMIREVDIDVGDR</sequence>
<dbReference type="PROSITE" id="PS51273">
    <property type="entry name" value="GATASE_TYPE_1"/>
    <property type="match status" value="1"/>
</dbReference>
<keyword evidence="4 6" id="KW-0456">Lyase</keyword>
<dbReference type="Proteomes" id="UP001215956">
    <property type="component" value="Unassembled WGS sequence"/>
</dbReference>
<comment type="pathway">
    <text evidence="6">Cofactor biosynthesis; pyridoxal 5'-phosphate biosynthesis.</text>
</comment>
<evidence type="ECO:0000256" key="2">
    <source>
        <dbReference type="ARBA" id="ARBA00022801"/>
    </source>
</evidence>
<dbReference type="GO" id="GO:0036381">
    <property type="term" value="F:pyridoxal 5'-phosphate synthase (glutamine hydrolysing) activity"/>
    <property type="evidence" value="ECO:0007669"/>
    <property type="project" value="UniProtKB-EC"/>
</dbReference>
<comment type="caution">
    <text evidence="7">The sequence shown here is derived from an EMBL/GenBank/DDBJ whole genome shotgun (WGS) entry which is preliminary data.</text>
</comment>
<comment type="catalytic activity">
    <reaction evidence="6">
        <text>aldehydo-D-ribose 5-phosphate + D-glyceraldehyde 3-phosphate + L-glutamine = pyridoxal 5'-phosphate + L-glutamate + phosphate + 3 H2O + H(+)</text>
        <dbReference type="Rhea" id="RHEA:31507"/>
        <dbReference type="ChEBI" id="CHEBI:15377"/>
        <dbReference type="ChEBI" id="CHEBI:15378"/>
        <dbReference type="ChEBI" id="CHEBI:29985"/>
        <dbReference type="ChEBI" id="CHEBI:43474"/>
        <dbReference type="ChEBI" id="CHEBI:58273"/>
        <dbReference type="ChEBI" id="CHEBI:58359"/>
        <dbReference type="ChEBI" id="CHEBI:59776"/>
        <dbReference type="ChEBI" id="CHEBI:597326"/>
        <dbReference type="EC" id="4.3.3.6"/>
    </reaction>
</comment>
<feature type="binding site" evidence="6">
    <location>
        <position position="107"/>
    </location>
    <ligand>
        <name>L-glutamine</name>
        <dbReference type="ChEBI" id="CHEBI:58359"/>
    </ligand>
</feature>
<feature type="binding site" evidence="6">
    <location>
        <begin position="47"/>
        <end position="49"/>
    </location>
    <ligand>
        <name>L-glutamine</name>
        <dbReference type="ChEBI" id="CHEBI:58359"/>
    </ligand>
</feature>
<feature type="binding site" evidence="6">
    <location>
        <begin position="135"/>
        <end position="136"/>
    </location>
    <ligand>
        <name>L-glutamine</name>
        <dbReference type="ChEBI" id="CHEBI:58359"/>
    </ligand>
</feature>
<evidence type="ECO:0000256" key="5">
    <source>
        <dbReference type="ARBA" id="ARBA00049534"/>
    </source>
</evidence>
<dbReference type="InterPro" id="IPR002161">
    <property type="entry name" value="PdxT/SNO"/>
</dbReference>
<dbReference type="EMBL" id="JARFPL010000002">
    <property type="protein sequence ID" value="MDF0592167.1"/>
    <property type="molecule type" value="Genomic_DNA"/>
</dbReference>
<proteinExistence type="inferred from homology"/>
<evidence type="ECO:0000256" key="4">
    <source>
        <dbReference type="ARBA" id="ARBA00023239"/>
    </source>
</evidence>
<feature type="active site" description="Charge relay system" evidence="6">
    <location>
        <position position="173"/>
    </location>
</feature>
<evidence type="ECO:0000313" key="8">
    <source>
        <dbReference type="Proteomes" id="UP001215956"/>
    </source>
</evidence>
<comment type="function">
    <text evidence="6">Catalyzes the hydrolysis of glutamine to glutamate and ammonia as part of the biosynthesis of pyridoxal 5'-phosphate. The resulting ammonia molecule is channeled to the active site of PdxS.</text>
</comment>
<dbReference type="PROSITE" id="PS01236">
    <property type="entry name" value="PDXT_SNO_1"/>
    <property type="match status" value="1"/>
</dbReference>
<dbReference type="HAMAP" id="MF_01615">
    <property type="entry name" value="PdxT"/>
    <property type="match status" value="1"/>
</dbReference>
<dbReference type="InterPro" id="IPR029062">
    <property type="entry name" value="Class_I_gatase-like"/>
</dbReference>
<dbReference type="Gene3D" id="3.40.50.880">
    <property type="match status" value="1"/>
</dbReference>
<dbReference type="InterPro" id="IPR021196">
    <property type="entry name" value="PdxT/SNO_CS"/>
</dbReference>
<dbReference type="NCBIfam" id="TIGR03800">
    <property type="entry name" value="PLP_synth_Pdx2"/>
    <property type="match status" value="1"/>
</dbReference>
<dbReference type="RefSeq" id="WP_316967919.1">
    <property type="nucleotide sequence ID" value="NZ_JARFPL010000002.1"/>
</dbReference>